<dbReference type="PANTHER" id="PTHR21716:SF4">
    <property type="entry name" value="TRANSMEMBRANE PROTEIN 245"/>
    <property type="match status" value="1"/>
</dbReference>
<evidence type="ECO:0000313" key="8">
    <source>
        <dbReference type="Proteomes" id="UP000271098"/>
    </source>
</evidence>
<dbReference type="EMBL" id="UYRT01086028">
    <property type="protein sequence ID" value="VDN30847.1"/>
    <property type="molecule type" value="Genomic_DNA"/>
</dbReference>
<evidence type="ECO:0000313" key="7">
    <source>
        <dbReference type="EMBL" id="VDN30847.1"/>
    </source>
</evidence>
<feature type="transmembrane region" description="Helical" evidence="6">
    <location>
        <begin position="306"/>
        <end position="332"/>
    </location>
</feature>
<keyword evidence="5 6" id="KW-0472">Membrane</keyword>
<dbReference type="PANTHER" id="PTHR21716">
    <property type="entry name" value="TRANSMEMBRANE PROTEIN"/>
    <property type="match status" value="1"/>
</dbReference>
<keyword evidence="3 6" id="KW-0812">Transmembrane</keyword>
<keyword evidence="4 6" id="KW-1133">Transmembrane helix</keyword>
<dbReference type="WBParaSite" id="GPUH_0001802201-mRNA-1">
    <property type="protein sequence ID" value="GPUH_0001802201-mRNA-1"/>
    <property type="gene ID" value="GPUH_0001802201"/>
</dbReference>
<feature type="transmembrane region" description="Helical" evidence="6">
    <location>
        <begin position="209"/>
        <end position="228"/>
    </location>
</feature>
<organism evidence="9">
    <name type="scientific">Gongylonema pulchrum</name>
    <dbReference type="NCBI Taxonomy" id="637853"/>
    <lineage>
        <taxon>Eukaryota</taxon>
        <taxon>Metazoa</taxon>
        <taxon>Ecdysozoa</taxon>
        <taxon>Nematoda</taxon>
        <taxon>Chromadorea</taxon>
        <taxon>Rhabditida</taxon>
        <taxon>Spirurina</taxon>
        <taxon>Spiruromorpha</taxon>
        <taxon>Spiruroidea</taxon>
        <taxon>Gongylonematidae</taxon>
        <taxon>Gongylonema</taxon>
    </lineage>
</organism>
<reference evidence="9" key="1">
    <citation type="submission" date="2016-06" db="UniProtKB">
        <authorList>
            <consortium name="WormBaseParasite"/>
        </authorList>
    </citation>
    <scope>IDENTIFICATION</scope>
</reference>
<protein>
    <submittedName>
        <fullName evidence="9">Transmembrane protein</fullName>
    </submittedName>
</protein>
<feature type="transmembrane region" description="Helical" evidence="6">
    <location>
        <begin position="180"/>
        <end position="203"/>
    </location>
</feature>
<comment type="subcellular location">
    <subcellularLocation>
        <location evidence="1">Membrane</location>
        <topology evidence="1">Multi-pass membrane protein</topology>
    </subcellularLocation>
</comment>
<feature type="transmembrane region" description="Helical" evidence="6">
    <location>
        <begin position="12"/>
        <end position="36"/>
    </location>
</feature>
<feature type="transmembrane region" description="Helical" evidence="6">
    <location>
        <begin position="278"/>
        <end position="300"/>
    </location>
</feature>
<name>A0A183EAK6_9BILA</name>
<evidence type="ECO:0000256" key="2">
    <source>
        <dbReference type="ARBA" id="ARBA00009773"/>
    </source>
</evidence>
<evidence type="ECO:0000256" key="6">
    <source>
        <dbReference type="SAM" id="Phobius"/>
    </source>
</evidence>
<keyword evidence="8" id="KW-1185">Reference proteome</keyword>
<dbReference type="Proteomes" id="UP000271098">
    <property type="component" value="Unassembled WGS sequence"/>
</dbReference>
<proteinExistence type="inferred from homology"/>
<dbReference type="AlphaFoldDB" id="A0A183EAK6"/>
<reference evidence="7 8" key="2">
    <citation type="submission" date="2018-11" db="EMBL/GenBank/DDBJ databases">
        <authorList>
            <consortium name="Pathogen Informatics"/>
        </authorList>
    </citation>
    <scope>NUCLEOTIDE SEQUENCE [LARGE SCALE GENOMIC DNA]</scope>
</reference>
<sequence>MKNSLRNVLDDFSTVLVMLFLVLGSLFTLFVVSFQVHSEVVHLTRLGVNLLSQQPDWIKYARNYTEDQLEEADIDSYVEQGYLKGREWLATNVRSFVGAKDPAKAALLEKELTELVDKLYQMWEDRDKAGLSTSSVAGSVSEKDWMGHLKGLTSISTLKQEAVELVKANVDTIMSVAQSVWSVIAANISILSTILFAALTIVINFGLEIVNFFIEIIVFLTALYYLLASSHDVWLPIKWISDAVPRSFATTSVSGSSPEKPSKALDITTAIENAIRGVFVLSAKMSVFYGFYTYFIHALFDINVVFIPSMLAAIFAAIPIMAPHVVCIFGFLELYFAERETAAAILFVLASFAPK</sequence>
<accession>A0A183EAK6</accession>
<evidence type="ECO:0000256" key="3">
    <source>
        <dbReference type="ARBA" id="ARBA00022692"/>
    </source>
</evidence>
<gene>
    <name evidence="7" type="ORF">GPUH_LOCUS17997</name>
</gene>
<evidence type="ECO:0000313" key="9">
    <source>
        <dbReference type="WBParaSite" id="GPUH_0001802201-mRNA-1"/>
    </source>
</evidence>
<evidence type="ECO:0000256" key="4">
    <source>
        <dbReference type="ARBA" id="ARBA00022989"/>
    </source>
</evidence>
<comment type="similarity">
    <text evidence="2">Belongs to the autoinducer-2 exporter (AI-2E) (TC 2.A.86) family.</text>
</comment>
<dbReference type="GO" id="GO:0016020">
    <property type="term" value="C:membrane"/>
    <property type="evidence" value="ECO:0007669"/>
    <property type="project" value="UniProtKB-SubCell"/>
</dbReference>
<evidence type="ECO:0000256" key="1">
    <source>
        <dbReference type="ARBA" id="ARBA00004141"/>
    </source>
</evidence>
<evidence type="ECO:0000256" key="5">
    <source>
        <dbReference type="ARBA" id="ARBA00023136"/>
    </source>
</evidence>
<dbReference type="OrthoDB" id="5970161at2759"/>
<dbReference type="InterPro" id="IPR002549">
    <property type="entry name" value="AI-2E-like"/>
</dbReference>